<feature type="domain" description="Peptidase S54 rhomboid" evidence="7">
    <location>
        <begin position="65"/>
        <end position="195"/>
    </location>
</feature>
<keyword evidence="4 6" id="KW-0472">Membrane</keyword>
<dbReference type="InterPro" id="IPR035952">
    <property type="entry name" value="Rhomboid-like_sf"/>
</dbReference>
<comment type="subcellular location">
    <subcellularLocation>
        <location evidence="1">Membrane</location>
        <topology evidence="1">Multi-pass membrane protein</topology>
    </subcellularLocation>
</comment>
<reference evidence="9 10" key="2">
    <citation type="submission" date="2024-07" db="EMBL/GenBank/DDBJ databases">
        <authorList>
            <person name="Akdeniz Z."/>
        </authorList>
    </citation>
    <scope>NUCLEOTIDE SEQUENCE [LARGE SCALE GENOMIC DNA]</scope>
</reference>
<evidence type="ECO:0000256" key="6">
    <source>
        <dbReference type="SAM" id="Phobius"/>
    </source>
</evidence>
<evidence type="ECO:0000313" key="8">
    <source>
        <dbReference type="EMBL" id="CAI9943430.1"/>
    </source>
</evidence>
<proteinExistence type="predicted"/>
<evidence type="ECO:0000256" key="4">
    <source>
        <dbReference type="ARBA" id="ARBA00023136"/>
    </source>
</evidence>
<dbReference type="EMBL" id="CAXDID020000349">
    <property type="protein sequence ID" value="CAL6080908.1"/>
    <property type="molecule type" value="Genomic_DNA"/>
</dbReference>
<gene>
    <name evidence="8" type="ORF">HINF_LOCUS31075</name>
    <name evidence="9" type="ORF">HINF_LOCUS60090</name>
</gene>
<keyword evidence="10" id="KW-1185">Reference proteome</keyword>
<organism evidence="8">
    <name type="scientific">Hexamita inflata</name>
    <dbReference type="NCBI Taxonomy" id="28002"/>
    <lineage>
        <taxon>Eukaryota</taxon>
        <taxon>Metamonada</taxon>
        <taxon>Diplomonadida</taxon>
        <taxon>Hexamitidae</taxon>
        <taxon>Hexamitinae</taxon>
        <taxon>Hexamita</taxon>
    </lineage>
</organism>
<dbReference type="EMBL" id="CATOUU010000715">
    <property type="protein sequence ID" value="CAI9943430.1"/>
    <property type="molecule type" value="Genomic_DNA"/>
</dbReference>
<evidence type="ECO:0000313" key="10">
    <source>
        <dbReference type="Proteomes" id="UP001642409"/>
    </source>
</evidence>
<dbReference type="Proteomes" id="UP001642409">
    <property type="component" value="Unassembled WGS sequence"/>
</dbReference>
<dbReference type="AlphaFoldDB" id="A0AA86PY36"/>
<evidence type="ECO:0000256" key="5">
    <source>
        <dbReference type="SAM" id="MobiDB-lite"/>
    </source>
</evidence>
<evidence type="ECO:0000313" key="9">
    <source>
        <dbReference type="EMBL" id="CAL6080908.1"/>
    </source>
</evidence>
<keyword evidence="2 6" id="KW-0812">Transmembrane</keyword>
<feature type="transmembrane region" description="Helical" evidence="6">
    <location>
        <begin position="109"/>
        <end position="132"/>
    </location>
</feature>
<dbReference type="InterPro" id="IPR022764">
    <property type="entry name" value="Peptidase_S54_rhomboid_dom"/>
</dbReference>
<protein>
    <recommendedName>
        <fullName evidence="7">Peptidase S54 rhomboid domain-containing protein</fullName>
    </recommendedName>
</protein>
<feature type="transmembrane region" description="Helical" evidence="6">
    <location>
        <begin position="174"/>
        <end position="193"/>
    </location>
</feature>
<keyword evidence="3 6" id="KW-1133">Transmembrane helix</keyword>
<feature type="transmembrane region" description="Helical" evidence="6">
    <location>
        <begin position="79"/>
        <end position="97"/>
    </location>
</feature>
<dbReference type="GO" id="GO:0016020">
    <property type="term" value="C:membrane"/>
    <property type="evidence" value="ECO:0007669"/>
    <property type="project" value="UniProtKB-SubCell"/>
</dbReference>
<comment type="caution">
    <text evidence="8">The sequence shown here is derived from an EMBL/GenBank/DDBJ whole genome shotgun (WGS) entry which is preliminary data.</text>
</comment>
<feature type="region of interest" description="Disordered" evidence="5">
    <location>
        <begin position="262"/>
        <end position="288"/>
    </location>
</feature>
<feature type="transmembrane region" description="Helical" evidence="6">
    <location>
        <begin position="21"/>
        <end position="43"/>
    </location>
</feature>
<dbReference type="GO" id="GO:0004252">
    <property type="term" value="F:serine-type endopeptidase activity"/>
    <property type="evidence" value="ECO:0007669"/>
    <property type="project" value="InterPro"/>
</dbReference>
<reference evidence="8" key="1">
    <citation type="submission" date="2023-06" db="EMBL/GenBank/DDBJ databases">
        <authorList>
            <person name="Kurt Z."/>
        </authorList>
    </citation>
    <scope>NUCLEOTIDE SEQUENCE</scope>
</reference>
<dbReference type="Gene3D" id="1.20.1540.10">
    <property type="entry name" value="Rhomboid-like"/>
    <property type="match status" value="1"/>
</dbReference>
<evidence type="ECO:0000256" key="3">
    <source>
        <dbReference type="ARBA" id="ARBA00022989"/>
    </source>
</evidence>
<evidence type="ECO:0000256" key="1">
    <source>
        <dbReference type="ARBA" id="ARBA00004141"/>
    </source>
</evidence>
<accession>A0AA86PY36</accession>
<evidence type="ECO:0000259" key="7">
    <source>
        <dbReference type="Pfam" id="PF01694"/>
    </source>
</evidence>
<name>A0AA86PY36_9EUKA</name>
<dbReference type="SUPFAM" id="SSF144091">
    <property type="entry name" value="Rhomboid-like"/>
    <property type="match status" value="1"/>
</dbReference>
<evidence type="ECO:0000256" key="2">
    <source>
        <dbReference type="ARBA" id="ARBA00022692"/>
    </source>
</evidence>
<feature type="transmembrane region" description="Helical" evidence="6">
    <location>
        <begin position="144"/>
        <end position="162"/>
    </location>
</feature>
<feature type="compositionally biased region" description="Basic and acidic residues" evidence="5">
    <location>
        <begin position="266"/>
        <end position="276"/>
    </location>
</feature>
<dbReference type="Pfam" id="PF01694">
    <property type="entry name" value="Rhomboid"/>
    <property type="match status" value="1"/>
</dbReference>
<sequence>MQGGGNPINCGTCWKNMPPVTLIYLIITGPVSLALVISCLALSSKFNCYIFGYLSLTPYQIYQKGEVWRFFTPYFVNNSFWSIIYVLLGFFFSSVVLEKAMGSKRFGIMLAICLILNSLLCTAFQAFFGLIPGINSVTYFYNQWYDYTPIGSMPILILIQILDIRAHKRKQMMCCCFQMPVWLYIILLVVMAQLMMYPIWYGIFYNISAIIIAFAVPMKYLQVREQLPLTNAPGQAYDQNAAGRAVAPAGGDNFQFTTMNGAQTAQEKKKEAKTTKNESQWGKGGKKL</sequence>